<keyword evidence="1" id="KW-0812">Transmembrane</keyword>
<feature type="transmembrane region" description="Helical" evidence="1">
    <location>
        <begin position="79"/>
        <end position="106"/>
    </location>
</feature>
<keyword evidence="1" id="KW-0472">Membrane</keyword>
<accession>A0A8J3KRW9</accession>
<name>A0A8J3KRW9_9ACTN</name>
<keyword evidence="3" id="KW-1185">Reference proteome</keyword>
<evidence type="ECO:0008006" key="4">
    <source>
        <dbReference type="Google" id="ProtNLM"/>
    </source>
</evidence>
<feature type="transmembrane region" description="Helical" evidence="1">
    <location>
        <begin position="158"/>
        <end position="178"/>
    </location>
</feature>
<proteinExistence type="predicted"/>
<evidence type="ECO:0000313" key="2">
    <source>
        <dbReference type="EMBL" id="GIG07538.1"/>
    </source>
</evidence>
<dbReference type="RefSeq" id="WP_203693877.1">
    <property type="nucleotide sequence ID" value="NZ_BAAALC010000017.1"/>
</dbReference>
<organism evidence="2 3">
    <name type="scientific">Catellatospora coxensis</name>
    <dbReference type="NCBI Taxonomy" id="310354"/>
    <lineage>
        <taxon>Bacteria</taxon>
        <taxon>Bacillati</taxon>
        <taxon>Actinomycetota</taxon>
        <taxon>Actinomycetes</taxon>
        <taxon>Micromonosporales</taxon>
        <taxon>Micromonosporaceae</taxon>
        <taxon>Catellatospora</taxon>
    </lineage>
</organism>
<keyword evidence="1" id="KW-1133">Transmembrane helix</keyword>
<feature type="transmembrane region" description="Helical" evidence="1">
    <location>
        <begin position="36"/>
        <end position="59"/>
    </location>
</feature>
<feature type="transmembrane region" description="Helical" evidence="1">
    <location>
        <begin position="127"/>
        <end position="146"/>
    </location>
</feature>
<dbReference type="AlphaFoldDB" id="A0A8J3KRW9"/>
<evidence type="ECO:0000313" key="3">
    <source>
        <dbReference type="Proteomes" id="UP000630887"/>
    </source>
</evidence>
<gene>
    <name evidence="2" type="ORF">Cco03nite_42380</name>
</gene>
<evidence type="ECO:0000256" key="1">
    <source>
        <dbReference type="SAM" id="Phobius"/>
    </source>
</evidence>
<comment type="caution">
    <text evidence="2">The sequence shown here is derived from an EMBL/GenBank/DDBJ whole genome shotgun (WGS) entry which is preliminary data.</text>
</comment>
<reference evidence="2 3" key="1">
    <citation type="submission" date="2021-01" db="EMBL/GenBank/DDBJ databases">
        <title>Whole genome shotgun sequence of Catellatospora coxensis NBRC 107359.</title>
        <authorList>
            <person name="Komaki H."/>
            <person name="Tamura T."/>
        </authorList>
    </citation>
    <scope>NUCLEOTIDE SEQUENCE [LARGE SCALE GENOMIC DNA]</scope>
    <source>
        <strain evidence="2 3">NBRC 107359</strain>
    </source>
</reference>
<dbReference type="Proteomes" id="UP000630887">
    <property type="component" value="Unassembled WGS sequence"/>
</dbReference>
<sequence length="469" mass="50459">MAGFIRDGDSGTAAYYEHEVAPHVRRLRSRALRDRLAESLLFLPIMMLAGAMLLALLLAEIDERYMVDPSEVITFTPDVAVTLLGIIAGATITTAGVVFSLLVVSLQLASGQFSPRVLRGFWRDRHGQVLVGLLLSTFAFCVLALARIDTAAEHAPPLTVGCALLLTLLSVIAIVVYLDRISRNQYVGRIVQRVARETQSLISELPYGPRIGVKAGEPVDPPDVATLGQPLVVTAVTDGWVQQISRRAVIGAVPPDTVVRLETRVGAFLTAGTPMVTMWPPPADPATSAHLIAEAVIIGVARTMQQDIDFGLRQLSDVALRALSQAVNDPTTAVEVILRIGSVMRPLLLAECPAQAVRDHDGRVLLTPCDLDHTEYVAHAFNQLRHYAAPHPSVVVPLLRTMAMLRDCCLSGYRGEMTPDRVRTIAALDRQIELTLAGVRATGMLPADLAMVEAVAAGATGTPATRRPV</sequence>
<dbReference type="EMBL" id="BONI01000035">
    <property type="protein sequence ID" value="GIG07538.1"/>
    <property type="molecule type" value="Genomic_DNA"/>
</dbReference>
<protein>
    <recommendedName>
        <fullName evidence="4">DUF2254 domain-containing protein</fullName>
    </recommendedName>
</protein>
<dbReference type="InterPro" id="IPR018723">
    <property type="entry name" value="DUF2254_membrane"/>
</dbReference>
<dbReference type="Pfam" id="PF10011">
    <property type="entry name" value="DUF2254"/>
    <property type="match status" value="1"/>
</dbReference>